<evidence type="ECO:0000256" key="2">
    <source>
        <dbReference type="ARBA" id="ARBA00022801"/>
    </source>
</evidence>
<dbReference type="GO" id="GO:0016787">
    <property type="term" value="F:hydrolase activity"/>
    <property type="evidence" value="ECO:0007669"/>
    <property type="project" value="UniProtKB-KW"/>
</dbReference>
<dbReference type="Pfam" id="PF13361">
    <property type="entry name" value="UvrD_C"/>
    <property type="match status" value="1"/>
</dbReference>
<keyword evidence="1" id="KW-0547">Nucleotide-binding</keyword>
<evidence type="ECO:0000256" key="3">
    <source>
        <dbReference type="ARBA" id="ARBA00022806"/>
    </source>
</evidence>
<keyword evidence="3" id="KW-0347">Helicase</keyword>
<proteinExistence type="predicted"/>
<dbReference type="InterPro" id="IPR014017">
    <property type="entry name" value="DNA_helicase_UvrD-like_C"/>
</dbReference>
<dbReference type="GO" id="GO:0003677">
    <property type="term" value="F:DNA binding"/>
    <property type="evidence" value="ECO:0007669"/>
    <property type="project" value="InterPro"/>
</dbReference>
<keyword evidence="2" id="KW-0378">Hydrolase</keyword>
<organism evidence="7">
    <name type="scientific">Tetraselmis chuii</name>
    <dbReference type="NCBI Taxonomy" id="63592"/>
    <lineage>
        <taxon>Eukaryota</taxon>
        <taxon>Viridiplantae</taxon>
        <taxon>Chlorophyta</taxon>
        <taxon>core chlorophytes</taxon>
        <taxon>Chlorodendrophyceae</taxon>
        <taxon>Chlorodendrales</taxon>
        <taxon>Chlorodendraceae</taxon>
        <taxon>Tetraselmis</taxon>
    </lineage>
</organism>
<feature type="region of interest" description="Disordered" evidence="5">
    <location>
        <begin position="1"/>
        <end position="24"/>
    </location>
</feature>
<sequence>MELVQGWEGRRVAEQESESMGECARPLSPLPPLLQMVQRVEAFRCEGESDCAIQFITSHKAKGREFPVVLLANDFNGPYLRQRKADNKHAGGEWRLLTVNEISAGQRWREETNLLYVAITRAQRALILNRQLSRFFRHRDERRLALPTSDEAGCEVQGHPENVGIVPEGDMQEVRLAEEAVWEHWDAQMTALLARGDVNVEVDEQLRRAPFPRDPQGNELLLHPSMEADHVRRYLRALSLRWHPDKWAARLARASQGVAVWVQGELQRVMAIVGKTMREHSPDGRDGPNRI</sequence>
<dbReference type="PANTHER" id="PTHR11070:SF2">
    <property type="entry name" value="ATP-DEPENDENT DNA HELICASE SRS2"/>
    <property type="match status" value="1"/>
</dbReference>
<dbReference type="EMBL" id="HBGG01040785">
    <property type="protein sequence ID" value="CAD9223896.1"/>
    <property type="molecule type" value="Transcribed_RNA"/>
</dbReference>
<evidence type="ECO:0000256" key="5">
    <source>
        <dbReference type="SAM" id="MobiDB-lite"/>
    </source>
</evidence>
<dbReference type="InterPro" id="IPR027417">
    <property type="entry name" value="P-loop_NTPase"/>
</dbReference>
<name>A0A7S1XBG5_9CHLO</name>
<dbReference type="Gene3D" id="3.40.50.300">
    <property type="entry name" value="P-loop containing nucleotide triphosphate hydrolases"/>
    <property type="match status" value="1"/>
</dbReference>
<dbReference type="InterPro" id="IPR000212">
    <property type="entry name" value="DNA_helicase_UvrD/REP"/>
</dbReference>
<protein>
    <recommendedName>
        <fullName evidence="6">UvrD-like helicase C-terminal domain-containing protein</fullName>
    </recommendedName>
</protein>
<keyword evidence="4" id="KW-0067">ATP-binding</keyword>
<reference evidence="7" key="1">
    <citation type="submission" date="2021-01" db="EMBL/GenBank/DDBJ databases">
        <authorList>
            <person name="Corre E."/>
            <person name="Pelletier E."/>
            <person name="Niang G."/>
            <person name="Scheremetjew M."/>
            <person name="Finn R."/>
            <person name="Kale V."/>
            <person name="Holt S."/>
            <person name="Cochrane G."/>
            <person name="Meng A."/>
            <person name="Brown T."/>
            <person name="Cohen L."/>
        </authorList>
    </citation>
    <scope>NUCLEOTIDE SEQUENCE</scope>
    <source>
        <strain evidence="7">PLY429</strain>
    </source>
</reference>
<dbReference type="SUPFAM" id="SSF52540">
    <property type="entry name" value="P-loop containing nucleoside triphosphate hydrolases"/>
    <property type="match status" value="1"/>
</dbReference>
<evidence type="ECO:0000256" key="4">
    <source>
        <dbReference type="ARBA" id="ARBA00022840"/>
    </source>
</evidence>
<feature type="domain" description="UvrD-like helicase C-terminal" evidence="6">
    <location>
        <begin position="38"/>
        <end position="128"/>
    </location>
</feature>
<evidence type="ECO:0000259" key="6">
    <source>
        <dbReference type="Pfam" id="PF13361"/>
    </source>
</evidence>
<dbReference type="GO" id="GO:0005524">
    <property type="term" value="F:ATP binding"/>
    <property type="evidence" value="ECO:0007669"/>
    <property type="project" value="UniProtKB-KW"/>
</dbReference>
<gene>
    <name evidence="7" type="ORF">TCHU04912_LOCUS21041</name>
</gene>
<dbReference type="GO" id="GO:0043138">
    <property type="term" value="F:3'-5' DNA helicase activity"/>
    <property type="evidence" value="ECO:0007669"/>
    <property type="project" value="TreeGrafter"/>
</dbReference>
<accession>A0A7S1XBG5</accession>
<evidence type="ECO:0000256" key="1">
    <source>
        <dbReference type="ARBA" id="ARBA00022741"/>
    </source>
</evidence>
<evidence type="ECO:0000313" key="7">
    <source>
        <dbReference type="EMBL" id="CAD9223896.1"/>
    </source>
</evidence>
<dbReference type="AlphaFoldDB" id="A0A7S1XBG5"/>
<dbReference type="PANTHER" id="PTHR11070">
    <property type="entry name" value="UVRD / RECB / PCRA DNA HELICASE FAMILY MEMBER"/>
    <property type="match status" value="1"/>
</dbReference>
<dbReference type="GO" id="GO:0000725">
    <property type="term" value="P:recombinational repair"/>
    <property type="evidence" value="ECO:0007669"/>
    <property type="project" value="TreeGrafter"/>
</dbReference>